<dbReference type="Pfam" id="PF00651">
    <property type="entry name" value="BTB"/>
    <property type="match status" value="1"/>
</dbReference>
<comment type="caution">
    <text evidence="2">The sequence shown here is derived from an EMBL/GenBank/DDBJ whole genome shotgun (WGS) entry which is preliminary data.</text>
</comment>
<dbReference type="PROSITE" id="PS50097">
    <property type="entry name" value="BTB"/>
    <property type="match status" value="1"/>
</dbReference>
<evidence type="ECO:0000313" key="3">
    <source>
        <dbReference type="Proteomes" id="UP001642540"/>
    </source>
</evidence>
<dbReference type="InterPro" id="IPR000210">
    <property type="entry name" value="BTB/POZ_dom"/>
</dbReference>
<name>A0ABP1RUE0_9HEXA</name>
<reference evidence="2 3" key="1">
    <citation type="submission" date="2024-08" db="EMBL/GenBank/DDBJ databases">
        <authorList>
            <person name="Cucini C."/>
            <person name="Frati F."/>
        </authorList>
    </citation>
    <scope>NUCLEOTIDE SEQUENCE [LARGE SCALE GENOMIC DNA]</scope>
</reference>
<dbReference type="Gene3D" id="3.30.710.10">
    <property type="entry name" value="Potassium Channel Kv1.1, Chain A"/>
    <property type="match status" value="1"/>
</dbReference>
<proteinExistence type="predicted"/>
<dbReference type="InterPro" id="IPR044714">
    <property type="entry name" value="AtSIBP1-like"/>
</dbReference>
<dbReference type="CDD" id="cd18186">
    <property type="entry name" value="BTB_POZ_ZBTB_KLHL-like"/>
    <property type="match status" value="1"/>
</dbReference>
<organism evidence="2 3">
    <name type="scientific">Orchesella dallaii</name>
    <dbReference type="NCBI Taxonomy" id="48710"/>
    <lineage>
        <taxon>Eukaryota</taxon>
        <taxon>Metazoa</taxon>
        <taxon>Ecdysozoa</taxon>
        <taxon>Arthropoda</taxon>
        <taxon>Hexapoda</taxon>
        <taxon>Collembola</taxon>
        <taxon>Entomobryomorpha</taxon>
        <taxon>Entomobryoidea</taxon>
        <taxon>Orchesellidae</taxon>
        <taxon>Orchesellinae</taxon>
        <taxon>Orchesella</taxon>
    </lineage>
</organism>
<dbReference type="Proteomes" id="UP001642540">
    <property type="component" value="Unassembled WGS sequence"/>
</dbReference>
<dbReference type="PANTHER" id="PTHR46672">
    <property type="entry name" value="OS08G0495500 PROTEIN-RELATED"/>
    <property type="match status" value="1"/>
</dbReference>
<dbReference type="InterPro" id="IPR011333">
    <property type="entry name" value="SKP1/BTB/POZ_sf"/>
</dbReference>
<dbReference type="EMBL" id="CAXLJM020000109">
    <property type="protein sequence ID" value="CAL8135738.1"/>
    <property type="molecule type" value="Genomic_DNA"/>
</dbReference>
<dbReference type="SMART" id="SM00225">
    <property type="entry name" value="BTB"/>
    <property type="match status" value="1"/>
</dbReference>
<protein>
    <recommendedName>
        <fullName evidence="1">BTB domain-containing protein</fullName>
    </recommendedName>
</protein>
<dbReference type="PANTHER" id="PTHR46672:SF1">
    <property type="entry name" value="OS08G0103600 PROTEIN"/>
    <property type="match status" value="1"/>
</dbReference>
<gene>
    <name evidence="2" type="ORF">ODALV1_LOCUS26117</name>
</gene>
<evidence type="ECO:0000313" key="2">
    <source>
        <dbReference type="EMBL" id="CAL8135738.1"/>
    </source>
</evidence>
<feature type="domain" description="BTB" evidence="1">
    <location>
        <begin position="184"/>
        <end position="252"/>
    </location>
</feature>
<dbReference type="SUPFAM" id="SSF54695">
    <property type="entry name" value="POZ domain"/>
    <property type="match status" value="1"/>
</dbReference>
<sequence>MDNTLYTETRTANLQQSCAKAFNLGKDCNQYADNRALLLYTPKLAEFKAINDVYDLEVIKAISAVLEENEVEKDEKERCKIHMIPKYDTFFDQISILVKLNFSKGFVDKLYTIVAKPIIHVTLKAGESSSEIQACRSVDGFPYGSEFSFLYSIDLEWHEFSMGSPGNFIRPNLGEKLWNEMVLADCTIVSSDETENKCYRSVLSVHSDVLHIMLTSGLRESQTNRIEMVDISQEVVTILLAYMYGRDLQLDQLTIEVAFEVFKATHKYHISNLETMLLYLFCRKPSDWFSIDDLLTIYFFSVNEGKRASASPLYQAMMETNPKDATNLALKLLAEK</sequence>
<evidence type="ECO:0000259" key="1">
    <source>
        <dbReference type="PROSITE" id="PS50097"/>
    </source>
</evidence>
<accession>A0ABP1RUE0</accession>
<keyword evidence="3" id="KW-1185">Reference proteome</keyword>